<feature type="compositionally biased region" description="Polar residues" evidence="1">
    <location>
        <begin position="56"/>
        <end position="66"/>
    </location>
</feature>
<organism evidence="2 3">
    <name type="scientific">Oikopleura dioica</name>
    <name type="common">Tunicate</name>
    <dbReference type="NCBI Taxonomy" id="34765"/>
    <lineage>
        <taxon>Eukaryota</taxon>
        <taxon>Metazoa</taxon>
        <taxon>Chordata</taxon>
        <taxon>Tunicata</taxon>
        <taxon>Appendicularia</taxon>
        <taxon>Copelata</taxon>
        <taxon>Oikopleuridae</taxon>
        <taxon>Oikopleura</taxon>
    </lineage>
</organism>
<proteinExistence type="predicted"/>
<dbReference type="EMBL" id="OU015569">
    <property type="protein sequence ID" value="CAG5096727.1"/>
    <property type="molecule type" value="Genomic_DNA"/>
</dbReference>
<feature type="compositionally biased region" description="Basic and acidic residues" evidence="1">
    <location>
        <begin position="147"/>
        <end position="161"/>
    </location>
</feature>
<gene>
    <name evidence="2" type="ORF">OKIOD_LOCUS6309</name>
</gene>
<feature type="region of interest" description="Disordered" evidence="1">
    <location>
        <begin position="56"/>
        <end position="86"/>
    </location>
</feature>
<name>A0ABN7SJQ2_OIKDI</name>
<sequence length="185" mass="21647">MENLPFFCCSTPRESSPEHDSGIHLTPESGYYEEKTSYTHNISDFYERYLQNTNLDGSFESGSQSQKSEDLFSREDMQSQTFSETSMQTIEEEVYYKNLAEEFMGPPVETSLSQESQTNFTQEINEAVDDGQLYPNSQHYYREMAEEFEREEEMIHPDSQRPESQQWSSQLSESYAIFEKTDSDQ</sequence>
<feature type="region of interest" description="Disordered" evidence="1">
    <location>
        <begin position="147"/>
        <end position="185"/>
    </location>
</feature>
<evidence type="ECO:0000256" key="1">
    <source>
        <dbReference type="SAM" id="MobiDB-lite"/>
    </source>
</evidence>
<dbReference type="Proteomes" id="UP001158576">
    <property type="component" value="Chromosome XSR"/>
</dbReference>
<feature type="compositionally biased region" description="Basic and acidic residues" evidence="1">
    <location>
        <begin position="67"/>
        <end position="77"/>
    </location>
</feature>
<protein>
    <submittedName>
        <fullName evidence="2">Oidioi.mRNA.OKI2018_I69.XSR.g14751.t1.cds</fullName>
    </submittedName>
</protein>
<feature type="compositionally biased region" description="Low complexity" evidence="1">
    <location>
        <begin position="163"/>
        <end position="174"/>
    </location>
</feature>
<reference evidence="2 3" key="1">
    <citation type="submission" date="2021-04" db="EMBL/GenBank/DDBJ databases">
        <authorList>
            <person name="Bliznina A."/>
        </authorList>
    </citation>
    <scope>NUCLEOTIDE SEQUENCE [LARGE SCALE GENOMIC DNA]</scope>
</reference>
<evidence type="ECO:0000313" key="3">
    <source>
        <dbReference type="Proteomes" id="UP001158576"/>
    </source>
</evidence>
<accession>A0ABN7SJQ2</accession>
<evidence type="ECO:0000313" key="2">
    <source>
        <dbReference type="EMBL" id="CAG5096727.1"/>
    </source>
</evidence>
<keyword evidence="3" id="KW-1185">Reference proteome</keyword>